<evidence type="ECO:0000256" key="4">
    <source>
        <dbReference type="ARBA" id="ARBA00023157"/>
    </source>
</evidence>
<accession>A0A2V0NRF1</accession>
<dbReference type="GO" id="GO:0005737">
    <property type="term" value="C:cytoplasm"/>
    <property type="evidence" value="ECO:0007669"/>
    <property type="project" value="TreeGrafter"/>
</dbReference>
<comment type="caution">
    <text evidence="7">The sequence shown here is derived from an EMBL/GenBank/DDBJ whole genome shotgun (WGS) entry which is preliminary data.</text>
</comment>
<dbReference type="CDD" id="cd03419">
    <property type="entry name" value="GRX_GRXh_1_2_like"/>
    <property type="match status" value="1"/>
</dbReference>
<keyword evidence="3" id="KW-0249">Electron transport</keyword>
<dbReference type="FunFam" id="3.40.30.10:FF:000026">
    <property type="entry name" value="Glutaredoxin 2"/>
    <property type="match status" value="1"/>
</dbReference>
<organism evidence="7 8">
    <name type="scientific">Raphidocelis subcapitata</name>
    <dbReference type="NCBI Taxonomy" id="307507"/>
    <lineage>
        <taxon>Eukaryota</taxon>
        <taxon>Viridiplantae</taxon>
        <taxon>Chlorophyta</taxon>
        <taxon>core chlorophytes</taxon>
        <taxon>Chlorophyceae</taxon>
        <taxon>CS clade</taxon>
        <taxon>Sphaeropleales</taxon>
        <taxon>Selenastraceae</taxon>
        <taxon>Raphidocelis</taxon>
    </lineage>
</organism>
<keyword evidence="5" id="KW-0676">Redox-active center</keyword>
<sequence>MASAFVKDTIKANKVVVFSKTYCPYCVKAKRALQQLTTNFHVVELDQRGDGDAIQDALLDLTGARSVPRVFVAGKFIGGGDDTAAKAASGELKTLLADVGAL</sequence>
<dbReference type="OrthoDB" id="418495at2759"/>
<evidence type="ECO:0000256" key="5">
    <source>
        <dbReference type="ARBA" id="ARBA00023284"/>
    </source>
</evidence>
<dbReference type="InterPro" id="IPR011767">
    <property type="entry name" value="GLR_AS"/>
</dbReference>
<gene>
    <name evidence="7" type="ORF">Rsub_03359</name>
</gene>
<keyword evidence="2" id="KW-0813">Transport</keyword>
<dbReference type="GO" id="GO:0034599">
    <property type="term" value="P:cellular response to oxidative stress"/>
    <property type="evidence" value="ECO:0007669"/>
    <property type="project" value="TreeGrafter"/>
</dbReference>
<dbReference type="InParanoid" id="A0A2V0NRF1"/>
<dbReference type="PROSITE" id="PS51354">
    <property type="entry name" value="GLUTAREDOXIN_2"/>
    <property type="match status" value="1"/>
</dbReference>
<evidence type="ECO:0000259" key="6">
    <source>
        <dbReference type="Pfam" id="PF00462"/>
    </source>
</evidence>
<dbReference type="AlphaFoldDB" id="A0A2V0NRF1"/>
<keyword evidence="8" id="KW-1185">Reference proteome</keyword>
<name>A0A2V0NRF1_9CHLO</name>
<dbReference type="InterPro" id="IPR002109">
    <property type="entry name" value="Glutaredoxin"/>
</dbReference>
<protein>
    <recommendedName>
        <fullName evidence="6">Glutaredoxin domain-containing protein</fullName>
    </recommendedName>
</protein>
<dbReference type="InterPro" id="IPR014025">
    <property type="entry name" value="Glutaredoxin_subgr"/>
</dbReference>
<feature type="domain" description="Glutaredoxin" evidence="6">
    <location>
        <begin position="15"/>
        <end position="77"/>
    </location>
</feature>
<dbReference type="SUPFAM" id="SSF52833">
    <property type="entry name" value="Thioredoxin-like"/>
    <property type="match status" value="1"/>
</dbReference>
<dbReference type="FunCoup" id="A0A2V0NRF1">
    <property type="interactions" value="863"/>
</dbReference>
<dbReference type="PRINTS" id="PR00160">
    <property type="entry name" value="GLUTAREDOXIN"/>
</dbReference>
<dbReference type="Pfam" id="PF00462">
    <property type="entry name" value="Glutaredoxin"/>
    <property type="match status" value="1"/>
</dbReference>
<dbReference type="PANTHER" id="PTHR45694:SF5">
    <property type="entry name" value="GLUTAREDOXIN 2"/>
    <property type="match status" value="1"/>
</dbReference>
<evidence type="ECO:0000256" key="2">
    <source>
        <dbReference type="ARBA" id="ARBA00022448"/>
    </source>
</evidence>
<dbReference type="Gene3D" id="3.40.30.10">
    <property type="entry name" value="Glutaredoxin"/>
    <property type="match status" value="1"/>
</dbReference>
<dbReference type="InterPro" id="IPR036249">
    <property type="entry name" value="Thioredoxin-like_sf"/>
</dbReference>
<reference evidence="7 8" key="1">
    <citation type="journal article" date="2018" name="Sci. Rep.">
        <title>Raphidocelis subcapitata (=Pseudokirchneriella subcapitata) provides an insight into genome evolution and environmental adaptations in the Sphaeropleales.</title>
        <authorList>
            <person name="Suzuki S."/>
            <person name="Yamaguchi H."/>
            <person name="Nakajima N."/>
            <person name="Kawachi M."/>
        </authorList>
    </citation>
    <scope>NUCLEOTIDE SEQUENCE [LARGE SCALE GENOMIC DNA]</scope>
    <source>
        <strain evidence="7 8">NIES-35</strain>
    </source>
</reference>
<dbReference type="GO" id="GO:0015038">
    <property type="term" value="F:glutathione disulfide oxidoreductase activity"/>
    <property type="evidence" value="ECO:0007669"/>
    <property type="project" value="TreeGrafter"/>
</dbReference>
<keyword evidence="4" id="KW-1015">Disulfide bond</keyword>
<comment type="similarity">
    <text evidence="1">Belongs to the glutaredoxin family. CPYC subfamily.</text>
</comment>
<dbReference type="EMBL" id="BDRX01000015">
    <property type="protein sequence ID" value="GBF90226.1"/>
    <property type="molecule type" value="Genomic_DNA"/>
</dbReference>
<evidence type="ECO:0000256" key="3">
    <source>
        <dbReference type="ARBA" id="ARBA00022982"/>
    </source>
</evidence>
<proteinExistence type="inferred from homology"/>
<evidence type="ECO:0000256" key="1">
    <source>
        <dbReference type="ARBA" id="ARBA00007190"/>
    </source>
</evidence>
<evidence type="ECO:0000313" key="7">
    <source>
        <dbReference type="EMBL" id="GBF90226.1"/>
    </source>
</evidence>
<evidence type="ECO:0000313" key="8">
    <source>
        <dbReference type="Proteomes" id="UP000247498"/>
    </source>
</evidence>
<dbReference type="InterPro" id="IPR011899">
    <property type="entry name" value="Glutaredoxin_euk/vir"/>
</dbReference>
<dbReference type="PANTHER" id="PTHR45694">
    <property type="entry name" value="GLUTAREDOXIN 2"/>
    <property type="match status" value="1"/>
</dbReference>
<dbReference type="NCBIfam" id="TIGR02180">
    <property type="entry name" value="GRX_euk"/>
    <property type="match status" value="1"/>
</dbReference>
<dbReference type="STRING" id="307507.A0A2V0NRF1"/>
<dbReference type="Proteomes" id="UP000247498">
    <property type="component" value="Unassembled WGS sequence"/>
</dbReference>
<dbReference type="PROSITE" id="PS00195">
    <property type="entry name" value="GLUTAREDOXIN_1"/>
    <property type="match status" value="1"/>
</dbReference>